<organism evidence="1 2">
    <name type="scientific">Shewanella benthica</name>
    <dbReference type="NCBI Taxonomy" id="43661"/>
    <lineage>
        <taxon>Bacteria</taxon>
        <taxon>Pseudomonadati</taxon>
        <taxon>Pseudomonadota</taxon>
        <taxon>Gammaproteobacteria</taxon>
        <taxon>Alteromonadales</taxon>
        <taxon>Shewanellaceae</taxon>
        <taxon>Shewanella</taxon>
    </lineage>
</organism>
<evidence type="ECO:0000313" key="2">
    <source>
        <dbReference type="Proteomes" id="UP000250123"/>
    </source>
</evidence>
<name>A0A330M339_9GAMM</name>
<dbReference type="EMBL" id="LS483452">
    <property type="protein sequence ID" value="SQH75803.1"/>
    <property type="molecule type" value="Genomic_DNA"/>
</dbReference>
<dbReference type="AlphaFoldDB" id="A0A330M339"/>
<gene>
    <name evidence="1" type="ORF">SHEWBE_1837</name>
</gene>
<dbReference type="Proteomes" id="UP000250123">
    <property type="component" value="Chromosome SHEWBE"/>
</dbReference>
<reference evidence="2" key="1">
    <citation type="submission" date="2018-06" db="EMBL/GenBank/DDBJ databases">
        <authorList>
            <person name="Cea G.-C."/>
            <person name="William W."/>
        </authorList>
    </citation>
    <scope>NUCLEOTIDE SEQUENCE [LARGE SCALE GENOMIC DNA]</scope>
    <source>
        <strain evidence="2">DB21MT-2</strain>
    </source>
</reference>
<sequence length="54" mass="5788">MNCLSSRFQKPHSLLPADAAFLCLDDALANVEEALIPAKQAGGNKKPHLIRCGL</sequence>
<protein>
    <submittedName>
        <fullName evidence="1">Uncharacterized protein</fullName>
    </submittedName>
</protein>
<evidence type="ECO:0000313" key="1">
    <source>
        <dbReference type="EMBL" id="SQH75803.1"/>
    </source>
</evidence>
<proteinExistence type="predicted"/>
<accession>A0A330M339</accession>
<dbReference type="KEGG" id="sbk:SHEWBE_1837"/>